<evidence type="ECO:0000256" key="2">
    <source>
        <dbReference type="ARBA" id="ARBA00022723"/>
    </source>
</evidence>
<dbReference type="STRING" id="157652.A0A371H6Y6"/>
<dbReference type="InterPro" id="IPR044861">
    <property type="entry name" value="IPNS-like_FE2OG_OXY"/>
</dbReference>
<name>A0A371H6Y6_MUCPR</name>
<dbReference type="Proteomes" id="UP000257109">
    <property type="component" value="Unassembled WGS sequence"/>
</dbReference>
<evidence type="ECO:0000313" key="6">
    <source>
        <dbReference type="EMBL" id="RDX98541.1"/>
    </source>
</evidence>
<dbReference type="PANTHER" id="PTHR10209:SF836">
    <property type="entry name" value="2OG-FE(II) OXYGENASE FAMILY OXIDOREDUCTASE"/>
    <property type="match status" value="1"/>
</dbReference>
<protein>
    <submittedName>
        <fullName evidence="6">Deacetoxyvindoline 4-hydroxylase</fullName>
    </submittedName>
</protein>
<comment type="caution">
    <text evidence="6">The sequence shown here is derived from an EMBL/GenBank/DDBJ whole genome shotgun (WGS) entry which is preliminary data.</text>
</comment>
<reference evidence="6" key="1">
    <citation type="submission" date="2018-05" db="EMBL/GenBank/DDBJ databases">
        <title>Draft genome of Mucuna pruriens seed.</title>
        <authorList>
            <person name="Nnadi N.E."/>
            <person name="Vos R."/>
            <person name="Hasami M.H."/>
            <person name="Devisetty U.K."/>
            <person name="Aguiy J.C."/>
        </authorList>
    </citation>
    <scope>NUCLEOTIDE SEQUENCE [LARGE SCALE GENOMIC DNA]</scope>
    <source>
        <strain evidence="6">JCA_2017</strain>
    </source>
</reference>
<accession>A0A371H6Y6</accession>
<organism evidence="6 7">
    <name type="scientific">Mucuna pruriens</name>
    <name type="common">Velvet bean</name>
    <name type="synonym">Dolichos pruriens</name>
    <dbReference type="NCBI Taxonomy" id="157652"/>
    <lineage>
        <taxon>Eukaryota</taxon>
        <taxon>Viridiplantae</taxon>
        <taxon>Streptophyta</taxon>
        <taxon>Embryophyta</taxon>
        <taxon>Tracheophyta</taxon>
        <taxon>Spermatophyta</taxon>
        <taxon>Magnoliopsida</taxon>
        <taxon>eudicotyledons</taxon>
        <taxon>Gunneridae</taxon>
        <taxon>Pentapetalae</taxon>
        <taxon>rosids</taxon>
        <taxon>fabids</taxon>
        <taxon>Fabales</taxon>
        <taxon>Fabaceae</taxon>
        <taxon>Papilionoideae</taxon>
        <taxon>50 kb inversion clade</taxon>
        <taxon>NPAAA clade</taxon>
        <taxon>indigoferoid/millettioid clade</taxon>
        <taxon>Phaseoleae</taxon>
        <taxon>Mucuna</taxon>
    </lineage>
</organism>
<dbReference type="PANTHER" id="PTHR10209">
    <property type="entry name" value="OXIDOREDUCTASE, 2OG-FE II OXYGENASE FAMILY PROTEIN"/>
    <property type="match status" value="1"/>
</dbReference>
<feature type="non-terminal residue" evidence="6">
    <location>
        <position position="78"/>
    </location>
</feature>
<sequence length="78" mass="8557">MEYGTYIMKLGTALFELLSEALGLHPDHLKDIGCAEGLISLGHYYPACPDPKLILGTTKHADNYFLTVLLQDHIGGLQ</sequence>
<evidence type="ECO:0000259" key="5">
    <source>
        <dbReference type="Pfam" id="PF03171"/>
    </source>
</evidence>
<dbReference type="OrthoDB" id="288590at2759"/>
<dbReference type="SUPFAM" id="SSF51197">
    <property type="entry name" value="Clavaminate synthase-like"/>
    <property type="match status" value="1"/>
</dbReference>
<feature type="non-terminal residue" evidence="6">
    <location>
        <position position="1"/>
    </location>
</feature>
<keyword evidence="4" id="KW-0408">Iron</keyword>
<evidence type="ECO:0000256" key="4">
    <source>
        <dbReference type="ARBA" id="ARBA00023004"/>
    </source>
</evidence>
<feature type="domain" description="Isopenicillin N synthase-like Fe(2+) 2OG dioxygenase" evidence="5">
    <location>
        <begin position="42"/>
        <end position="78"/>
    </location>
</feature>
<keyword evidence="2" id="KW-0479">Metal-binding</keyword>
<keyword evidence="3" id="KW-0560">Oxidoreductase</keyword>
<gene>
    <name evidence="6" type="primary">D4H</name>
    <name evidence="6" type="ORF">CR513_18520</name>
</gene>
<dbReference type="InterPro" id="IPR027443">
    <property type="entry name" value="IPNS-like_sf"/>
</dbReference>
<dbReference type="GO" id="GO:0016491">
    <property type="term" value="F:oxidoreductase activity"/>
    <property type="evidence" value="ECO:0007669"/>
    <property type="project" value="UniProtKB-KW"/>
</dbReference>
<evidence type="ECO:0000256" key="3">
    <source>
        <dbReference type="ARBA" id="ARBA00023002"/>
    </source>
</evidence>
<dbReference type="AlphaFoldDB" id="A0A371H6Y6"/>
<evidence type="ECO:0000256" key="1">
    <source>
        <dbReference type="ARBA" id="ARBA00008056"/>
    </source>
</evidence>
<dbReference type="EMBL" id="QJKJ01003433">
    <property type="protein sequence ID" value="RDX98541.1"/>
    <property type="molecule type" value="Genomic_DNA"/>
</dbReference>
<comment type="similarity">
    <text evidence="1">Belongs to the iron/ascorbate-dependent oxidoreductase family.</text>
</comment>
<keyword evidence="7" id="KW-1185">Reference proteome</keyword>
<dbReference type="Gene3D" id="2.60.120.330">
    <property type="entry name" value="B-lactam Antibiotic, Isopenicillin N Synthase, Chain"/>
    <property type="match status" value="1"/>
</dbReference>
<dbReference type="GO" id="GO:0046872">
    <property type="term" value="F:metal ion binding"/>
    <property type="evidence" value="ECO:0007669"/>
    <property type="project" value="UniProtKB-KW"/>
</dbReference>
<proteinExistence type="inferred from homology"/>
<dbReference type="Pfam" id="PF03171">
    <property type="entry name" value="2OG-FeII_Oxy"/>
    <property type="match status" value="1"/>
</dbReference>
<evidence type="ECO:0000313" key="7">
    <source>
        <dbReference type="Proteomes" id="UP000257109"/>
    </source>
</evidence>